<feature type="domain" description="Tc1-like transposase DDE" evidence="2">
    <location>
        <begin position="31"/>
        <end position="84"/>
    </location>
</feature>
<dbReference type="EMBL" id="BGPR01000829">
    <property type="protein sequence ID" value="GBM37134.1"/>
    <property type="molecule type" value="Genomic_DNA"/>
</dbReference>
<dbReference type="InterPro" id="IPR038717">
    <property type="entry name" value="Tc1-like_DDE_dom"/>
</dbReference>
<protein>
    <recommendedName>
        <fullName evidence="2">Tc1-like transposase DDE domain-containing protein</fullName>
    </recommendedName>
</protein>
<dbReference type="Proteomes" id="UP000499080">
    <property type="component" value="Unassembled WGS sequence"/>
</dbReference>
<feature type="region of interest" description="Disordered" evidence="1">
    <location>
        <begin position="76"/>
        <end position="97"/>
    </location>
</feature>
<reference evidence="3 4" key="1">
    <citation type="journal article" date="2019" name="Sci. Rep.">
        <title>Orb-weaving spider Araneus ventricosus genome elucidates the spidroin gene catalogue.</title>
        <authorList>
            <person name="Kono N."/>
            <person name="Nakamura H."/>
            <person name="Ohtoshi R."/>
            <person name="Moran D.A.P."/>
            <person name="Shinohara A."/>
            <person name="Yoshida Y."/>
            <person name="Fujiwara M."/>
            <person name="Mori M."/>
            <person name="Tomita M."/>
            <person name="Arakawa K."/>
        </authorList>
    </citation>
    <scope>NUCLEOTIDE SEQUENCE [LARGE SCALE GENOMIC DNA]</scope>
</reference>
<accession>A0A4Y2FC28</accession>
<dbReference type="AlphaFoldDB" id="A0A4Y2FC28"/>
<sequence length="97" mass="11148">MNSESYVDILDDNRIPEAPLITSEDYLCQRDNASVHVSQTSKSWFDANFVKLLDWPARSPDLNTLENLWVSKQARTQVLHRQSPDKNFQGRSEGQTP</sequence>
<keyword evidence="4" id="KW-1185">Reference proteome</keyword>
<organism evidence="3 4">
    <name type="scientific">Araneus ventricosus</name>
    <name type="common">Orbweaver spider</name>
    <name type="synonym">Epeira ventricosa</name>
    <dbReference type="NCBI Taxonomy" id="182803"/>
    <lineage>
        <taxon>Eukaryota</taxon>
        <taxon>Metazoa</taxon>
        <taxon>Ecdysozoa</taxon>
        <taxon>Arthropoda</taxon>
        <taxon>Chelicerata</taxon>
        <taxon>Arachnida</taxon>
        <taxon>Araneae</taxon>
        <taxon>Araneomorphae</taxon>
        <taxon>Entelegynae</taxon>
        <taxon>Araneoidea</taxon>
        <taxon>Araneidae</taxon>
        <taxon>Araneus</taxon>
    </lineage>
</organism>
<evidence type="ECO:0000256" key="1">
    <source>
        <dbReference type="SAM" id="MobiDB-lite"/>
    </source>
</evidence>
<dbReference type="Gene3D" id="3.30.420.10">
    <property type="entry name" value="Ribonuclease H-like superfamily/Ribonuclease H"/>
    <property type="match status" value="1"/>
</dbReference>
<proteinExistence type="predicted"/>
<name>A0A4Y2FC28_ARAVE</name>
<evidence type="ECO:0000313" key="3">
    <source>
        <dbReference type="EMBL" id="GBM37134.1"/>
    </source>
</evidence>
<evidence type="ECO:0000259" key="2">
    <source>
        <dbReference type="Pfam" id="PF13358"/>
    </source>
</evidence>
<dbReference type="GO" id="GO:0003676">
    <property type="term" value="F:nucleic acid binding"/>
    <property type="evidence" value="ECO:0007669"/>
    <property type="project" value="InterPro"/>
</dbReference>
<dbReference type="OrthoDB" id="10006939at2759"/>
<dbReference type="InterPro" id="IPR036397">
    <property type="entry name" value="RNaseH_sf"/>
</dbReference>
<gene>
    <name evidence="3" type="ORF">AVEN_103231_1</name>
</gene>
<dbReference type="Pfam" id="PF13358">
    <property type="entry name" value="DDE_3"/>
    <property type="match status" value="1"/>
</dbReference>
<comment type="caution">
    <text evidence="3">The sequence shown here is derived from an EMBL/GenBank/DDBJ whole genome shotgun (WGS) entry which is preliminary data.</text>
</comment>
<evidence type="ECO:0000313" key="4">
    <source>
        <dbReference type="Proteomes" id="UP000499080"/>
    </source>
</evidence>